<feature type="transmembrane region" description="Helical" evidence="1">
    <location>
        <begin position="56"/>
        <end position="75"/>
    </location>
</feature>
<organism evidence="2 3">
    <name type="scientific">Catellatospora bangladeshensis</name>
    <dbReference type="NCBI Taxonomy" id="310355"/>
    <lineage>
        <taxon>Bacteria</taxon>
        <taxon>Bacillati</taxon>
        <taxon>Actinomycetota</taxon>
        <taxon>Actinomycetes</taxon>
        <taxon>Micromonosporales</taxon>
        <taxon>Micromonosporaceae</taxon>
        <taxon>Catellatospora</taxon>
    </lineage>
</organism>
<evidence type="ECO:0000256" key="1">
    <source>
        <dbReference type="SAM" id="Phobius"/>
    </source>
</evidence>
<name>A0A8J3NJ80_9ACTN</name>
<keyword evidence="1" id="KW-1133">Transmembrane helix</keyword>
<accession>A0A8J3NJ80</accession>
<evidence type="ECO:0000313" key="2">
    <source>
        <dbReference type="EMBL" id="GIF82797.1"/>
    </source>
</evidence>
<keyword evidence="3" id="KW-1185">Reference proteome</keyword>
<comment type="caution">
    <text evidence="2">The sequence shown here is derived from an EMBL/GenBank/DDBJ whole genome shotgun (WGS) entry which is preliminary data.</text>
</comment>
<dbReference type="RefSeq" id="WP_203748613.1">
    <property type="nucleotide sequence ID" value="NZ_BONF01000025.1"/>
</dbReference>
<feature type="transmembrane region" description="Helical" evidence="1">
    <location>
        <begin position="214"/>
        <end position="231"/>
    </location>
</feature>
<sequence>MSGVGPAATSPGAKGANGGGCLSGVPLLLCIGGAVFGVLMILCTGGKLAADQSGPGVWVIIVSISLGTLIVGWVMRGSQAAGKTGAGVAALLLLALSVGVTLAAVTGLLVRWQAPASYHARVGTLVTAQLPNGCAADVPTKIGRGTRIDIECEGARWQDGGQDRSGTIVIASADMGSGYKAPAQIDAYVIDDQGYSIAEAGRQPSIGGWGAMPLWPLLPALLAGAGAGYLLRRIRWSADAPA</sequence>
<dbReference type="EMBL" id="BONF01000025">
    <property type="protein sequence ID" value="GIF82797.1"/>
    <property type="molecule type" value="Genomic_DNA"/>
</dbReference>
<reference evidence="2 3" key="1">
    <citation type="submission" date="2021-01" db="EMBL/GenBank/DDBJ databases">
        <title>Whole genome shotgun sequence of Catellatospora bangladeshensis NBRC 107357.</title>
        <authorList>
            <person name="Komaki H."/>
            <person name="Tamura T."/>
        </authorList>
    </citation>
    <scope>NUCLEOTIDE SEQUENCE [LARGE SCALE GENOMIC DNA]</scope>
    <source>
        <strain evidence="2 3">NBRC 107357</strain>
    </source>
</reference>
<keyword evidence="1" id="KW-0812">Transmembrane</keyword>
<gene>
    <name evidence="2" type="ORF">Cba03nite_41460</name>
</gene>
<proteinExistence type="predicted"/>
<dbReference type="Proteomes" id="UP000601223">
    <property type="component" value="Unassembled WGS sequence"/>
</dbReference>
<feature type="transmembrane region" description="Helical" evidence="1">
    <location>
        <begin position="27"/>
        <end position="50"/>
    </location>
</feature>
<keyword evidence="1" id="KW-0472">Membrane</keyword>
<feature type="transmembrane region" description="Helical" evidence="1">
    <location>
        <begin position="87"/>
        <end position="110"/>
    </location>
</feature>
<protein>
    <submittedName>
        <fullName evidence="2">Uncharacterized protein</fullName>
    </submittedName>
</protein>
<evidence type="ECO:0000313" key="3">
    <source>
        <dbReference type="Proteomes" id="UP000601223"/>
    </source>
</evidence>
<dbReference type="AlphaFoldDB" id="A0A8J3NJ80"/>